<dbReference type="OrthoDB" id="32575at2"/>
<dbReference type="InterPro" id="IPR006683">
    <property type="entry name" value="Thioestr_dom"/>
</dbReference>
<feature type="domain" description="Thioesterase" evidence="3">
    <location>
        <begin position="70"/>
        <end position="144"/>
    </location>
</feature>
<organism evidence="4 5">
    <name type="scientific">Leucobacter luti</name>
    <dbReference type="NCBI Taxonomy" id="340320"/>
    <lineage>
        <taxon>Bacteria</taxon>
        <taxon>Bacillati</taxon>
        <taxon>Actinomycetota</taxon>
        <taxon>Actinomycetes</taxon>
        <taxon>Micrococcales</taxon>
        <taxon>Microbacteriaceae</taxon>
        <taxon>Leucobacter</taxon>
    </lineage>
</organism>
<dbReference type="NCBIfam" id="TIGR00369">
    <property type="entry name" value="unchar_dom_1"/>
    <property type="match status" value="1"/>
</dbReference>
<dbReference type="SUPFAM" id="SSF54637">
    <property type="entry name" value="Thioesterase/thiol ester dehydrase-isomerase"/>
    <property type="match status" value="1"/>
</dbReference>
<keyword evidence="2" id="KW-0378">Hydrolase</keyword>
<dbReference type="InterPro" id="IPR011973">
    <property type="entry name" value="PaaD"/>
</dbReference>
<dbReference type="InterPro" id="IPR003736">
    <property type="entry name" value="PAAI_dom"/>
</dbReference>
<dbReference type="InterPro" id="IPR052723">
    <property type="entry name" value="Acyl-CoA_thioesterase_PaaI"/>
</dbReference>
<dbReference type="AlphaFoldDB" id="A0A4R6S5A9"/>
<dbReference type="PANTHER" id="PTHR42856:SF1">
    <property type="entry name" value="ACYL-COENZYME A THIOESTERASE PAAI"/>
    <property type="match status" value="1"/>
</dbReference>
<evidence type="ECO:0000313" key="4">
    <source>
        <dbReference type="EMBL" id="TDP94337.1"/>
    </source>
</evidence>
<dbReference type="PANTHER" id="PTHR42856">
    <property type="entry name" value="ACYL-COENZYME A THIOESTERASE PAAI"/>
    <property type="match status" value="1"/>
</dbReference>
<dbReference type="GO" id="GO:0016289">
    <property type="term" value="F:acyl-CoA hydrolase activity"/>
    <property type="evidence" value="ECO:0007669"/>
    <property type="project" value="TreeGrafter"/>
</dbReference>
<accession>A0A4R6S5A9</accession>
<evidence type="ECO:0000256" key="1">
    <source>
        <dbReference type="ARBA" id="ARBA00008324"/>
    </source>
</evidence>
<evidence type="ECO:0000313" key="5">
    <source>
        <dbReference type="Proteomes" id="UP000295601"/>
    </source>
</evidence>
<dbReference type="EMBL" id="SNYA01000002">
    <property type="protein sequence ID" value="TDP94337.1"/>
    <property type="molecule type" value="Genomic_DNA"/>
</dbReference>
<sequence length="162" mass="17219">MSSPLNLSTAAATTTTTVDEIQIDLDPTWSATAMLRSDTAKAAFGIRVIELERGRAVLTMTVRDDMANGFGIAHGGLVFTLADTAFAYACNESDTAVVASGAEITFTRASHTGDLLTAVATRRWLSGRNGLYDITVSDQNGEVVAEFRGRSFATNRPLPNIS</sequence>
<dbReference type="Gene3D" id="3.10.129.10">
    <property type="entry name" value="Hotdog Thioesterase"/>
    <property type="match status" value="1"/>
</dbReference>
<dbReference type="Proteomes" id="UP000295601">
    <property type="component" value="Unassembled WGS sequence"/>
</dbReference>
<reference evidence="4 5" key="1">
    <citation type="submission" date="2019-03" db="EMBL/GenBank/DDBJ databases">
        <title>Genomic analyses of the natural microbiome of Caenorhabditis elegans.</title>
        <authorList>
            <person name="Samuel B."/>
        </authorList>
    </citation>
    <scope>NUCLEOTIDE SEQUENCE [LARGE SCALE GENOMIC DNA]</scope>
    <source>
        <strain evidence="4 5">JUb18</strain>
    </source>
</reference>
<protein>
    <submittedName>
        <fullName evidence="4">Acyl-CoA thioesterase</fullName>
    </submittedName>
</protein>
<dbReference type="InterPro" id="IPR029069">
    <property type="entry name" value="HotDog_dom_sf"/>
</dbReference>
<dbReference type="FunFam" id="3.10.129.10:FF:000022">
    <property type="entry name" value="Phenylacetic acid degradation protein"/>
    <property type="match status" value="1"/>
</dbReference>
<keyword evidence="5" id="KW-1185">Reference proteome</keyword>
<proteinExistence type="inferred from homology"/>
<gene>
    <name evidence="4" type="ORF">EDF62_0752</name>
</gene>
<evidence type="ECO:0000256" key="2">
    <source>
        <dbReference type="ARBA" id="ARBA00022801"/>
    </source>
</evidence>
<comment type="similarity">
    <text evidence="1">Belongs to the thioesterase PaaI family.</text>
</comment>
<dbReference type="RefSeq" id="WP_133615936.1">
    <property type="nucleotide sequence ID" value="NZ_SNYA01000002.1"/>
</dbReference>
<comment type="caution">
    <text evidence="4">The sequence shown here is derived from an EMBL/GenBank/DDBJ whole genome shotgun (WGS) entry which is preliminary data.</text>
</comment>
<name>A0A4R6S5A9_9MICO</name>
<dbReference type="CDD" id="cd03443">
    <property type="entry name" value="PaaI_thioesterase"/>
    <property type="match status" value="1"/>
</dbReference>
<dbReference type="Pfam" id="PF03061">
    <property type="entry name" value="4HBT"/>
    <property type="match status" value="1"/>
</dbReference>
<dbReference type="NCBIfam" id="TIGR02286">
    <property type="entry name" value="PaaD"/>
    <property type="match status" value="1"/>
</dbReference>
<evidence type="ECO:0000259" key="3">
    <source>
        <dbReference type="Pfam" id="PF03061"/>
    </source>
</evidence>